<accession>A0ABQ5RWL0</accession>
<dbReference type="Pfam" id="PF04749">
    <property type="entry name" value="PLAC8"/>
    <property type="match status" value="1"/>
</dbReference>
<dbReference type="PANTHER" id="PTHR15907">
    <property type="entry name" value="DUF614 FAMILY PROTEIN-RELATED"/>
    <property type="match status" value="1"/>
</dbReference>
<protein>
    <submittedName>
        <fullName evidence="2">Uncharacterized protein</fullName>
    </submittedName>
</protein>
<proteinExistence type="predicted"/>
<evidence type="ECO:0000313" key="3">
    <source>
        <dbReference type="Proteomes" id="UP001165090"/>
    </source>
</evidence>
<feature type="compositionally biased region" description="Basic and acidic residues" evidence="1">
    <location>
        <begin position="1"/>
        <end position="16"/>
    </location>
</feature>
<keyword evidence="3" id="KW-1185">Reference proteome</keyword>
<dbReference type="InterPro" id="IPR006461">
    <property type="entry name" value="PLAC_motif_containing"/>
</dbReference>
<feature type="region of interest" description="Disordered" evidence="1">
    <location>
        <begin position="1"/>
        <end position="23"/>
    </location>
</feature>
<sequence length="230" mass="24054">MEFDKDNKLPEQKPLLEDSPVALPPVPVSPEGTQWSTGLCDCCARPGGGALGCVALCMPFVQFGVLAEEISKDGPAFAGGSFCCAASLFGLLDVVAALLHLNLFPGVHLVPTSALLHMKMRGHLRTKYGIKGSVLSDLCTTWWCGPCALAQETREIVIQAQKDQEARDGAKGTTHMLGHMILTPSSVTGFPEPAPATGVPVGYSTAPPTHVATVTLSAPVKDTPAPALLN</sequence>
<evidence type="ECO:0000313" key="2">
    <source>
        <dbReference type="EMBL" id="GLI61814.1"/>
    </source>
</evidence>
<comment type="caution">
    <text evidence="2">The sequence shown here is derived from an EMBL/GenBank/DDBJ whole genome shotgun (WGS) entry which is preliminary data.</text>
</comment>
<organism evidence="2 3">
    <name type="scientific">Volvox africanus</name>
    <dbReference type="NCBI Taxonomy" id="51714"/>
    <lineage>
        <taxon>Eukaryota</taxon>
        <taxon>Viridiplantae</taxon>
        <taxon>Chlorophyta</taxon>
        <taxon>core chlorophytes</taxon>
        <taxon>Chlorophyceae</taxon>
        <taxon>CS clade</taxon>
        <taxon>Chlamydomonadales</taxon>
        <taxon>Volvocaceae</taxon>
        <taxon>Volvox</taxon>
    </lineage>
</organism>
<name>A0ABQ5RWL0_9CHLO</name>
<dbReference type="NCBIfam" id="TIGR01571">
    <property type="entry name" value="A_thal_Cys_rich"/>
    <property type="match status" value="1"/>
</dbReference>
<reference evidence="2 3" key="1">
    <citation type="journal article" date="2023" name="IScience">
        <title>Expanded male sex-determining region conserved during the evolution of homothallism in the green alga Volvox.</title>
        <authorList>
            <person name="Yamamoto K."/>
            <person name="Matsuzaki R."/>
            <person name="Mahakham W."/>
            <person name="Heman W."/>
            <person name="Sekimoto H."/>
            <person name="Kawachi M."/>
            <person name="Minakuchi Y."/>
            <person name="Toyoda A."/>
            <person name="Nozaki H."/>
        </authorList>
    </citation>
    <scope>NUCLEOTIDE SEQUENCE [LARGE SCALE GENOMIC DNA]</scope>
    <source>
        <strain evidence="2 3">NIES-4468</strain>
    </source>
</reference>
<dbReference type="Proteomes" id="UP001165090">
    <property type="component" value="Unassembled WGS sequence"/>
</dbReference>
<gene>
    <name evidence="2" type="ORF">VaNZ11_004323</name>
</gene>
<evidence type="ECO:0000256" key="1">
    <source>
        <dbReference type="SAM" id="MobiDB-lite"/>
    </source>
</evidence>
<dbReference type="EMBL" id="BSDZ01000011">
    <property type="protein sequence ID" value="GLI61814.1"/>
    <property type="molecule type" value="Genomic_DNA"/>
</dbReference>